<dbReference type="EMBL" id="FQTY01000019">
    <property type="protein sequence ID" value="SHF09195.1"/>
    <property type="molecule type" value="Genomic_DNA"/>
</dbReference>
<keyword evidence="2" id="KW-0378">Hydrolase</keyword>
<dbReference type="InterPro" id="IPR029052">
    <property type="entry name" value="Metallo-depent_PP-like"/>
</dbReference>
<dbReference type="InterPro" id="IPR004843">
    <property type="entry name" value="Calcineurin-like_PHP"/>
</dbReference>
<keyword evidence="3" id="KW-1133">Transmembrane helix</keyword>
<dbReference type="PANTHER" id="PTHR31302:SF31">
    <property type="entry name" value="PHOSPHODIESTERASE YAEI"/>
    <property type="match status" value="1"/>
</dbReference>
<dbReference type="GO" id="GO:0009245">
    <property type="term" value="P:lipid A biosynthetic process"/>
    <property type="evidence" value="ECO:0007669"/>
    <property type="project" value="TreeGrafter"/>
</dbReference>
<accession>A0A1M4YTV7</accession>
<name>A0A1M4YTV7_9FIRM</name>
<evidence type="ECO:0000313" key="5">
    <source>
        <dbReference type="EMBL" id="SHF09195.1"/>
    </source>
</evidence>
<keyword evidence="3" id="KW-0812">Transmembrane</keyword>
<protein>
    <recommendedName>
        <fullName evidence="4">Calcineurin-like phosphoesterase domain-containing protein</fullName>
    </recommendedName>
</protein>
<evidence type="ECO:0000256" key="3">
    <source>
        <dbReference type="SAM" id="Phobius"/>
    </source>
</evidence>
<organism evidence="5 6">
    <name type="scientific">Tissierella praeacuta DSM 18095</name>
    <dbReference type="NCBI Taxonomy" id="1123404"/>
    <lineage>
        <taxon>Bacteria</taxon>
        <taxon>Bacillati</taxon>
        <taxon>Bacillota</taxon>
        <taxon>Tissierellia</taxon>
        <taxon>Tissierellales</taxon>
        <taxon>Tissierellaceae</taxon>
        <taxon>Tissierella</taxon>
    </lineage>
</organism>
<dbReference type="GO" id="GO:0008758">
    <property type="term" value="F:UDP-2,3-diacylglucosamine hydrolase activity"/>
    <property type="evidence" value="ECO:0007669"/>
    <property type="project" value="TreeGrafter"/>
</dbReference>
<dbReference type="SUPFAM" id="SSF56300">
    <property type="entry name" value="Metallo-dependent phosphatases"/>
    <property type="match status" value="1"/>
</dbReference>
<gene>
    <name evidence="5" type="ORF">SAMN02745784_02768</name>
</gene>
<dbReference type="AlphaFoldDB" id="A0A1M4YTV7"/>
<dbReference type="Gene3D" id="3.60.21.10">
    <property type="match status" value="1"/>
</dbReference>
<sequence length="274" mass="31656">MKLLKIISTIIAIIVFLYLYNYNQISKFRVRDVRIDSNKIKSNFRITQISDFHSNNLIDLEKLVANIKKFDPNFIVLTGDIIDHDDTELDTVVKLFEALSKLDKDIYFVQGNHEIRNKSYNELKVKIEKLKIIILEDKATTFVVNDEKINLIGLKFYSKARVQEEISYYQEMTKDLNLEYYNILLRHSPNNIENILNGKEDLILSGHAHGGQIRLPLIGAIVAPGQDFFPKYDKGIFKIEDISLYIDSGLGNSVLPIRAFNPVQFSNITIQTRK</sequence>
<keyword evidence="3" id="KW-0472">Membrane</keyword>
<reference evidence="6" key="1">
    <citation type="submission" date="2016-11" db="EMBL/GenBank/DDBJ databases">
        <authorList>
            <person name="Varghese N."/>
            <person name="Submissions S."/>
        </authorList>
    </citation>
    <scope>NUCLEOTIDE SEQUENCE [LARGE SCALE GENOMIC DNA]</scope>
    <source>
        <strain evidence="6">DSM 18095</strain>
    </source>
</reference>
<keyword evidence="6" id="KW-1185">Reference proteome</keyword>
<evidence type="ECO:0000256" key="2">
    <source>
        <dbReference type="ARBA" id="ARBA00022801"/>
    </source>
</evidence>
<dbReference type="GeneID" id="90994682"/>
<evidence type="ECO:0000259" key="4">
    <source>
        <dbReference type="Pfam" id="PF00149"/>
    </source>
</evidence>
<dbReference type="GO" id="GO:0046872">
    <property type="term" value="F:metal ion binding"/>
    <property type="evidence" value="ECO:0007669"/>
    <property type="project" value="UniProtKB-KW"/>
</dbReference>
<dbReference type="Pfam" id="PF00149">
    <property type="entry name" value="Metallophos"/>
    <property type="match status" value="1"/>
</dbReference>
<evidence type="ECO:0000313" key="6">
    <source>
        <dbReference type="Proteomes" id="UP000184114"/>
    </source>
</evidence>
<keyword evidence="1" id="KW-0479">Metal-binding</keyword>
<feature type="domain" description="Calcineurin-like phosphoesterase" evidence="4">
    <location>
        <begin position="44"/>
        <end position="210"/>
    </location>
</feature>
<dbReference type="GO" id="GO:0016020">
    <property type="term" value="C:membrane"/>
    <property type="evidence" value="ECO:0007669"/>
    <property type="project" value="GOC"/>
</dbReference>
<evidence type="ECO:0000256" key="1">
    <source>
        <dbReference type="ARBA" id="ARBA00022723"/>
    </source>
</evidence>
<feature type="transmembrane region" description="Helical" evidence="3">
    <location>
        <begin position="6"/>
        <end position="22"/>
    </location>
</feature>
<dbReference type="Proteomes" id="UP000184114">
    <property type="component" value="Unassembled WGS sequence"/>
</dbReference>
<dbReference type="InterPro" id="IPR051158">
    <property type="entry name" value="Metallophosphoesterase_sf"/>
</dbReference>
<dbReference type="PANTHER" id="PTHR31302">
    <property type="entry name" value="TRANSMEMBRANE PROTEIN WITH METALLOPHOSPHOESTERASE DOMAIN-RELATED"/>
    <property type="match status" value="1"/>
</dbReference>
<proteinExistence type="predicted"/>
<dbReference type="RefSeq" id="WP_072977331.1">
    <property type="nucleotide sequence ID" value="NZ_FQTY01000019.1"/>
</dbReference>